<gene>
    <name evidence="2" type="ORF">L248_0970</name>
</gene>
<evidence type="ECO:0000313" key="2">
    <source>
        <dbReference type="EMBL" id="ERL64428.1"/>
    </source>
</evidence>
<accession>U4TRB1</accession>
<proteinExistence type="predicted"/>
<dbReference type="HOGENOM" id="CLU_058398_0_0_9"/>
<evidence type="ECO:0000313" key="3">
    <source>
        <dbReference type="Proteomes" id="UP000030647"/>
    </source>
</evidence>
<feature type="transmembrane region" description="Helical" evidence="1">
    <location>
        <begin position="274"/>
        <end position="297"/>
    </location>
</feature>
<keyword evidence="1" id="KW-0812">Transmembrane</keyword>
<organism evidence="2 3">
    <name type="scientific">Schleiferilactobacillus shenzhenensis LY-73</name>
    <dbReference type="NCBI Taxonomy" id="1231336"/>
    <lineage>
        <taxon>Bacteria</taxon>
        <taxon>Bacillati</taxon>
        <taxon>Bacillota</taxon>
        <taxon>Bacilli</taxon>
        <taxon>Lactobacillales</taxon>
        <taxon>Lactobacillaceae</taxon>
        <taxon>Schleiferilactobacillus</taxon>
    </lineage>
</organism>
<dbReference type="eggNOG" id="ENOG5032SC9">
    <property type="taxonomic scope" value="Bacteria"/>
</dbReference>
<dbReference type="STRING" id="1231336.L248_0970"/>
<sequence>MTMAYFLLEIKKMTKNNLAIIALLIVLILAFSVLGLNVHTAPSVSLVADAQGNITVQRQAIKQMKTALASYKKNGEAYKLTQSSIQLTKKQLAQSQELIAAIAHGQWRSAYEIQLTQALKVKSVESKASGVSTEEKNAYERNVLLFSYLNAHPLPFVNDIAPTTGIQFLLQLNTQYLPVLFGLSIVFILSQLYSDDYRNKMNIASLLPLSAPQHLLVDTVSGVAAAVFFYLIINILLFAGATAIFGSGSLSYPYFTYQFSGGHETMQYVAGGDLIGPALVLQMLSIIFIVIVVLTVVRLVKDQFPALFIAMLLLIGMHLATLVIEPLQKVSRWLPTTYFNGVAVVSGQYAHQFRNASLSFLSGVAVLTIWIVLLLSLNFLGGYRTRNRQRLSAHV</sequence>
<feature type="transmembrane region" description="Helical" evidence="1">
    <location>
        <begin position="358"/>
        <end position="380"/>
    </location>
</feature>
<feature type="transmembrane region" description="Helical" evidence="1">
    <location>
        <begin position="215"/>
        <end position="245"/>
    </location>
</feature>
<protein>
    <submittedName>
        <fullName evidence="2">Uncharacterized protein</fullName>
    </submittedName>
</protein>
<keyword evidence="1" id="KW-0472">Membrane</keyword>
<dbReference type="AlphaFoldDB" id="U4TRB1"/>
<feature type="transmembrane region" description="Helical" evidence="1">
    <location>
        <begin position="304"/>
        <end position="324"/>
    </location>
</feature>
<keyword evidence="3" id="KW-1185">Reference proteome</keyword>
<name>U4TRB1_9LACO</name>
<dbReference type="EMBL" id="KI271598">
    <property type="protein sequence ID" value="ERL64428.1"/>
    <property type="molecule type" value="Genomic_DNA"/>
</dbReference>
<feature type="transmembrane region" description="Helical" evidence="1">
    <location>
        <begin position="176"/>
        <end position="194"/>
    </location>
</feature>
<dbReference type="Proteomes" id="UP000030647">
    <property type="component" value="Unassembled WGS sequence"/>
</dbReference>
<keyword evidence="1" id="KW-1133">Transmembrane helix</keyword>
<evidence type="ECO:0000256" key="1">
    <source>
        <dbReference type="SAM" id="Phobius"/>
    </source>
</evidence>
<reference evidence="3" key="1">
    <citation type="journal article" date="2013" name="Genome Announc.">
        <title>Whole-Genome Sequencing of Lactobacillus shenzhenensis Strain LY-73T.</title>
        <authorList>
            <person name="Lin Z."/>
            <person name="Liu Z."/>
            <person name="Yang R."/>
            <person name="Zou Y."/>
            <person name="Wan D."/>
            <person name="Chen J."/>
            <person name="Guo M."/>
            <person name="Zhao J."/>
            <person name="Fang C."/>
            <person name="Yang R."/>
            <person name="Liu F."/>
        </authorList>
    </citation>
    <scope>NUCLEOTIDE SEQUENCE [LARGE SCALE GENOMIC DNA]</scope>
    <source>
        <strain evidence="3">LY-73</strain>
    </source>
</reference>